<sequence>MIAALIHWSINNRALVLLLTLILTGSGIFALKNTPVDAIPDLSDVQVIVKTSYPGQAPQVVQDQVTFPLTSAMMSVPGAKTVRGFSFFGDSYVYIIFDDNTDMYWARSRVQEYLSQVEGDLPESAKSRLGPDATGVGWVYIYALVDKTGQRDLSELRTLQDWLLKYELQALEGVSEVATVGGMVKQYQVELDPQKLRAYDIPVAMVARAIKDNNQAIGASVIEQAEAEYMVTATGYIQSTEALAKTPLGLQSNGVPLLLQDVAQVTLGPQMRRGVAELNGQGEVVGGIVVMRFGENAQHTIEGVKTRLAELASSLPEGVEVVPVYDRSKLIEDAVDNLTDKLLEELLIVALVCAVFLFHLRSSLVAVITLPLGILVAFIIMYLQGINANIMSLGGIAIAIGAMTDGAIVMIENMHKHMEREPLNDDNRWRIVAQAASEVGPALFFSLLIITVSFLPVFILEAQEGRLFAPLAFTKTYAMAAAAGLAITLVPVLMGYFIRGKVISEQKNPLNRLLVALYRPLLSAVLRLPKISLLLVLAIGAATYLPLSKLGSEFMPPLDEGDLMYMPTTYPGISIGKARELLQQTDKLISTVPEVESVFGKVGRADTATDPAPLTMIETFIQLKPRSQWRDGMTTEKLKAELDALVKFPGLTNAWVMPIKTRIDMLATGIKTPVGIKVAGPDLAQIQTIGQDIERLLKDFPGTASVYSERVAGGRYLDIRFDRALLGRYGLSMAQVQTMIATAVGGQALTQTIEGQQRYPINLRFPQSYRDAPERLGQLPIITPAGAQLQLADVADIRVTAGPAGIKSENARINGWTFIDIDKLDMGTYVTEAKAYLAEHLALPPGYSLRFAGQYEYMERAKAKLSYVLPLTLAIIAILLYLSFRRFAEVAIIMGTVPLALIGGVWLLYYLEFNLSVAVGVGFIALAGVAVEIGVIMLVYLNQAYTEASEKYGQLTAQQLRDAITQGAGLRVRPVMMTVATIIVGLLPVLFGSGTGSEVMSRIAAPMVGGMASALLLTLIVIPAVYYLWRAPSTRS</sequence>
<gene>
    <name evidence="9" type="ORF">WCN91_05875</name>
</gene>
<dbReference type="PRINTS" id="PR00702">
    <property type="entry name" value="ACRIFLAVINRP"/>
</dbReference>
<evidence type="ECO:0000256" key="2">
    <source>
        <dbReference type="ARBA" id="ARBA00010942"/>
    </source>
</evidence>
<evidence type="ECO:0000256" key="1">
    <source>
        <dbReference type="ARBA" id="ARBA00004651"/>
    </source>
</evidence>
<dbReference type="Proteomes" id="UP001447008">
    <property type="component" value="Unassembled WGS sequence"/>
</dbReference>
<dbReference type="SUPFAM" id="SSF82866">
    <property type="entry name" value="Multidrug efflux transporter AcrB transmembrane domain"/>
    <property type="match status" value="2"/>
</dbReference>
<feature type="transmembrane region" description="Helical" evidence="8">
    <location>
        <begin position="974"/>
        <end position="991"/>
    </location>
</feature>
<protein>
    <submittedName>
        <fullName evidence="9">CusA/CzcA family heavy metal efflux RND transporter</fullName>
    </submittedName>
</protein>
<accession>A0ABU9MX48</accession>
<feature type="transmembrane region" description="Helical" evidence="8">
    <location>
        <begin position="390"/>
        <end position="411"/>
    </location>
</feature>
<dbReference type="InterPro" id="IPR001036">
    <property type="entry name" value="Acrflvin-R"/>
</dbReference>
<dbReference type="Pfam" id="PF00873">
    <property type="entry name" value="ACR_tran"/>
    <property type="match status" value="1"/>
</dbReference>
<dbReference type="PANTHER" id="PTHR32063">
    <property type="match status" value="1"/>
</dbReference>
<dbReference type="NCBIfam" id="TIGR00914">
    <property type="entry name" value="2A0601"/>
    <property type="match status" value="1"/>
</dbReference>
<dbReference type="InterPro" id="IPR004763">
    <property type="entry name" value="CusA-like"/>
</dbReference>
<keyword evidence="3" id="KW-0813">Transport</keyword>
<dbReference type="Gene3D" id="3.30.70.1320">
    <property type="entry name" value="Multidrug efflux transporter AcrB pore domain like"/>
    <property type="match status" value="1"/>
</dbReference>
<evidence type="ECO:0000313" key="9">
    <source>
        <dbReference type="EMBL" id="MEM0514956.1"/>
    </source>
</evidence>
<dbReference type="InterPro" id="IPR027463">
    <property type="entry name" value="AcrB_DN_DC_subdom"/>
</dbReference>
<feature type="transmembrane region" description="Helical" evidence="8">
    <location>
        <begin position="1003"/>
        <end position="1029"/>
    </location>
</feature>
<feature type="transmembrane region" description="Helical" evidence="8">
    <location>
        <begin position="342"/>
        <end position="358"/>
    </location>
</feature>
<feature type="transmembrane region" description="Helical" evidence="8">
    <location>
        <begin position="431"/>
        <end position="457"/>
    </location>
</feature>
<proteinExistence type="inferred from homology"/>
<dbReference type="SUPFAM" id="SSF82693">
    <property type="entry name" value="Multidrug efflux transporter AcrB pore domain, PN1, PN2, PC1 and PC2 subdomains"/>
    <property type="match status" value="2"/>
</dbReference>
<feature type="transmembrane region" description="Helical" evidence="8">
    <location>
        <begin position="891"/>
        <end position="911"/>
    </location>
</feature>
<comment type="similarity">
    <text evidence="2">Belongs to the resistance-nodulation-cell division (RND) (TC 2.A.6) family.</text>
</comment>
<keyword evidence="4" id="KW-1003">Cell membrane</keyword>
<feature type="transmembrane region" description="Helical" evidence="8">
    <location>
        <begin position="917"/>
        <end position="941"/>
    </location>
</feature>
<dbReference type="SUPFAM" id="SSF82714">
    <property type="entry name" value="Multidrug efflux transporter AcrB TolC docking domain, DN and DC subdomains"/>
    <property type="match status" value="2"/>
</dbReference>
<feature type="transmembrane region" description="Helical" evidence="8">
    <location>
        <begin position="528"/>
        <end position="547"/>
    </location>
</feature>
<keyword evidence="7 8" id="KW-0472">Membrane</keyword>
<dbReference type="Gene3D" id="3.30.70.1440">
    <property type="entry name" value="Multidrug efflux transporter AcrB pore domain"/>
    <property type="match status" value="1"/>
</dbReference>
<keyword evidence="6 8" id="KW-1133">Transmembrane helix</keyword>
<comment type="subcellular location">
    <subcellularLocation>
        <location evidence="1">Cell membrane</location>
        <topology evidence="1">Multi-pass membrane protein</topology>
    </subcellularLocation>
</comment>
<dbReference type="PANTHER" id="PTHR32063:SF19">
    <property type="entry name" value="CATION EFFLUX SYSTEM PROTEIN CUSA"/>
    <property type="match status" value="1"/>
</dbReference>
<reference evidence="9 10" key="1">
    <citation type="submission" date="2024-03" db="EMBL/GenBank/DDBJ databases">
        <title>Pseudoalteromonas qingdaonensis sp. nov., isolated from the intestines of marine benthic organisms.</title>
        <authorList>
            <person name="Lin X."/>
            <person name="Fang S."/>
            <person name="Hu X."/>
        </authorList>
    </citation>
    <scope>NUCLEOTIDE SEQUENCE [LARGE SCALE GENOMIC DNA]</scope>
    <source>
        <strain evidence="9 10">YIC-827</strain>
    </source>
</reference>
<keyword evidence="5 8" id="KW-0812">Transmembrane</keyword>
<evidence type="ECO:0000256" key="4">
    <source>
        <dbReference type="ARBA" id="ARBA00022475"/>
    </source>
</evidence>
<dbReference type="RefSeq" id="WP_342677212.1">
    <property type="nucleotide sequence ID" value="NZ_JBCGCU010000005.1"/>
</dbReference>
<evidence type="ECO:0000256" key="7">
    <source>
        <dbReference type="ARBA" id="ARBA00023136"/>
    </source>
</evidence>
<dbReference type="Gene3D" id="1.20.1640.10">
    <property type="entry name" value="Multidrug efflux transporter AcrB transmembrane domain"/>
    <property type="match status" value="2"/>
</dbReference>
<evidence type="ECO:0000313" key="10">
    <source>
        <dbReference type="Proteomes" id="UP001447008"/>
    </source>
</evidence>
<feature type="transmembrane region" description="Helical" evidence="8">
    <location>
        <begin position="477"/>
        <end position="498"/>
    </location>
</feature>
<comment type="caution">
    <text evidence="9">The sequence shown here is derived from an EMBL/GenBank/DDBJ whole genome shotgun (WGS) entry which is preliminary data.</text>
</comment>
<evidence type="ECO:0000256" key="3">
    <source>
        <dbReference type="ARBA" id="ARBA00022448"/>
    </source>
</evidence>
<keyword evidence="10" id="KW-1185">Reference proteome</keyword>
<dbReference type="EMBL" id="JBCGCU010000005">
    <property type="protein sequence ID" value="MEM0514956.1"/>
    <property type="molecule type" value="Genomic_DNA"/>
</dbReference>
<dbReference type="Gene3D" id="3.30.2090.10">
    <property type="entry name" value="Multidrug efflux transporter AcrB TolC docking domain, DN and DC subdomains"/>
    <property type="match status" value="2"/>
</dbReference>
<feature type="transmembrane region" description="Helical" evidence="8">
    <location>
        <begin position="365"/>
        <end position="384"/>
    </location>
</feature>
<dbReference type="Gene3D" id="3.30.70.1430">
    <property type="entry name" value="Multidrug efflux transporter AcrB pore domain"/>
    <property type="match status" value="2"/>
</dbReference>
<evidence type="ECO:0000256" key="8">
    <source>
        <dbReference type="SAM" id="Phobius"/>
    </source>
</evidence>
<evidence type="ECO:0000256" key="5">
    <source>
        <dbReference type="ARBA" id="ARBA00022692"/>
    </source>
</evidence>
<evidence type="ECO:0000256" key="6">
    <source>
        <dbReference type="ARBA" id="ARBA00022989"/>
    </source>
</evidence>
<name>A0ABU9MX48_9GAMM</name>
<feature type="transmembrane region" description="Helical" evidence="8">
    <location>
        <begin position="865"/>
        <end position="884"/>
    </location>
</feature>
<organism evidence="9 10">
    <name type="scientific">Pseudoalteromonas qingdaonensis</name>
    <dbReference type="NCBI Taxonomy" id="3131913"/>
    <lineage>
        <taxon>Bacteria</taxon>
        <taxon>Pseudomonadati</taxon>
        <taxon>Pseudomonadota</taxon>
        <taxon>Gammaproteobacteria</taxon>
        <taxon>Alteromonadales</taxon>
        <taxon>Pseudoalteromonadaceae</taxon>
        <taxon>Pseudoalteromonas</taxon>
    </lineage>
</organism>